<reference evidence="3" key="1">
    <citation type="submission" date="2020-09" db="EMBL/GenBank/DDBJ databases">
        <title>Whole genome shotgun sequence of Streptomyces cinnamonensis NBRC 15873.</title>
        <authorList>
            <person name="Komaki H."/>
            <person name="Tamura T."/>
        </authorList>
    </citation>
    <scope>NUCLEOTIDE SEQUENCE [LARGE SCALE GENOMIC DNA]</scope>
    <source>
        <strain evidence="3">NBRC 15873</strain>
    </source>
</reference>
<organism evidence="2 3">
    <name type="scientific">Streptomyces virginiae</name>
    <name type="common">Streptomyces cinnamonensis</name>
    <dbReference type="NCBI Taxonomy" id="1961"/>
    <lineage>
        <taxon>Bacteria</taxon>
        <taxon>Bacillati</taxon>
        <taxon>Actinomycetota</taxon>
        <taxon>Actinomycetes</taxon>
        <taxon>Kitasatosporales</taxon>
        <taxon>Streptomycetaceae</taxon>
        <taxon>Streptomyces</taxon>
    </lineage>
</organism>
<feature type="compositionally biased region" description="Low complexity" evidence="1">
    <location>
        <begin position="1"/>
        <end position="35"/>
    </location>
</feature>
<evidence type="ECO:0000313" key="3">
    <source>
        <dbReference type="Proteomes" id="UP000660554"/>
    </source>
</evidence>
<protein>
    <submittedName>
        <fullName evidence="2">Uncharacterized protein</fullName>
    </submittedName>
</protein>
<evidence type="ECO:0000313" key="2">
    <source>
        <dbReference type="EMBL" id="GHI17530.1"/>
    </source>
</evidence>
<comment type="caution">
    <text evidence="2">The sequence shown here is derived from an EMBL/GenBank/DDBJ whole genome shotgun (WGS) entry which is preliminary data.</text>
</comment>
<gene>
    <name evidence="2" type="ORF">Scinn_69930</name>
</gene>
<dbReference type="EMBL" id="BNDV01000017">
    <property type="protein sequence ID" value="GHI17530.1"/>
    <property type="molecule type" value="Genomic_DNA"/>
</dbReference>
<feature type="region of interest" description="Disordered" evidence="1">
    <location>
        <begin position="1"/>
        <end position="85"/>
    </location>
</feature>
<accession>A0ABQ3NXN2</accession>
<name>A0ABQ3NXN2_STRVG</name>
<dbReference type="Proteomes" id="UP000660554">
    <property type="component" value="Unassembled WGS sequence"/>
</dbReference>
<sequence>MDQAVAAAAANTPSTAPARAAPPAAADSVSAGARGLAFARTRARRWPRTPGGGRGRPAPGACVGEAGGPECSGGRHDRAGAPSDHPLGESVYLPLLGELHELAYLGAPSVAEAKAGMGSPVISQKNLLPECHTRAPSML</sequence>
<keyword evidence="3" id="KW-1185">Reference proteome</keyword>
<evidence type="ECO:0000256" key="1">
    <source>
        <dbReference type="SAM" id="MobiDB-lite"/>
    </source>
</evidence>
<proteinExistence type="predicted"/>